<feature type="compositionally biased region" description="Low complexity" evidence="1">
    <location>
        <begin position="527"/>
        <end position="539"/>
    </location>
</feature>
<dbReference type="SUPFAM" id="SSF54593">
    <property type="entry name" value="Glyoxalase/Bleomycin resistance protein/Dihydroxybiphenyl dioxygenase"/>
    <property type="match status" value="1"/>
</dbReference>
<evidence type="ECO:0000259" key="2">
    <source>
        <dbReference type="PROSITE" id="PS51819"/>
    </source>
</evidence>
<dbReference type="Gene3D" id="3.10.180.10">
    <property type="entry name" value="2,3-Dihydroxybiphenyl 1,2-Dioxygenase, domain 1"/>
    <property type="match status" value="1"/>
</dbReference>
<evidence type="ECO:0000313" key="3">
    <source>
        <dbReference type="EMBL" id="KAJ5219846.1"/>
    </source>
</evidence>
<dbReference type="Proteomes" id="UP001150941">
    <property type="component" value="Unassembled WGS sequence"/>
</dbReference>
<organism evidence="3 4">
    <name type="scientific">Penicillium chermesinum</name>
    <dbReference type="NCBI Taxonomy" id="63820"/>
    <lineage>
        <taxon>Eukaryota</taxon>
        <taxon>Fungi</taxon>
        <taxon>Dikarya</taxon>
        <taxon>Ascomycota</taxon>
        <taxon>Pezizomycotina</taxon>
        <taxon>Eurotiomycetes</taxon>
        <taxon>Eurotiomycetidae</taxon>
        <taxon>Eurotiales</taxon>
        <taxon>Aspergillaceae</taxon>
        <taxon>Penicillium</taxon>
    </lineage>
</organism>
<dbReference type="CDD" id="cd07262">
    <property type="entry name" value="VOC_like"/>
    <property type="match status" value="1"/>
</dbReference>
<reference evidence="3" key="2">
    <citation type="journal article" date="2023" name="IMA Fungus">
        <title>Comparative genomic study of the Penicillium genus elucidates a diverse pangenome and 15 lateral gene transfer events.</title>
        <authorList>
            <person name="Petersen C."/>
            <person name="Sorensen T."/>
            <person name="Nielsen M.R."/>
            <person name="Sondergaard T.E."/>
            <person name="Sorensen J.L."/>
            <person name="Fitzpatrick D.A."/>
            <person name="Frisvad J.C."/>
            <person name="Nielsen K.L."/>
        </authorList>
    </citation>
    <scope>NUCLEOTIDE SEQUENCE</scope>
    <source>
        <strain evidence="3">IBT 19713</strain>
    </source>
</reference>
<keyword evidence="4" id="KW-1185">Reference proteome</keyword>
<gene>
    <name evidence="3" type="ORF">N7468_009050</name>
</gene>
<evidence type="ECO:0000256" key="1">
    <source>
        <dbReference type="SAM" id="MobiDB-lite"/>
    </source>
</evidence>
<dbReference type="AlphaFoldDB" id="A0A9W9TEM2"/>
<feature type="compositionally biased region" description="Polar residues" evidence="1">
    <location>
        <begin position="378"/>
        <end position="390"/>
    </location>
</feature>
<dbReference type="InterPro" id="IPR037523">
    <property type="entry name" value="VOC_core"/>
</dbReference>
<proteinExistence type="predicted"/>
<feature type="compositionally biased region" description="Basic residues" evidence="1">
    <location>
        <begin position="503"/>
        <end position="518"/>
    </location>
</feature>
<dbReference type="PANTHER" id="PTHR35006">
    <property type="entry name" value="GLYOXALASE FAMILY PROTEIN (AFU_ORTHOLOGUE AFUA_5G14830)"/>
    <property type="match status" value="1"/>
</dbReference>
<dbReference type="GeneID" id="83205649"/>
<sequence>MPVSHMTLTVSNLPSSTSFFLSCLQPLGYQFIGRHDEYIGFGQRPGEPADFWITEKKPGYVIGRKDRPVGEGWKVAPPSAVHIAFPAPSKDAVNSFFIAALKAGGSMHAEPKTRDQRSMYHNATVVDLDGNSIEAVYRNDLVAPASQAGGPTIAQLDNRSVVSKSKASTKPESVKAESVKAESFVPTRTVVTKTISKPDEDSKTAKTLVGTLIGAAAGAAIAYAMVKTREDSVQKFENAFEVESTPEDPSPSYAPEQQRLMAAPSEYSRAESQMRPTMRAIEAPPARSVYSAVPRSTVSRSVASKNPRASTVYEGTEFYSDPNRRASDGSIISIPEDLPLRAIEYPPSISGSRYKQPCNPSTFISSYAADKPRAGSVHSASTIKASQHPSHLSRRHSADERDTYSVHSGSQHTSIYRPAATVHSGHSAREKAPSAFSETKSARNVPLPAGSSRSVYSAAQSNTGKSYVSAREIPLPNSVLDLDVDSIVTPDDSISQIGSRSGRSNHSRHSKSSKHSSRSKHENGEGSQVSRSSQRTVRASDSKAGSKAPSRLGSQLV</sequence>
<dbReference type="RefSeq" id="XP_058326676.1">
    <property type="nucleotide sequence ID" value="XM_058478346.1"/>
</dbReference>
<comment type="caution">
    <text evidence="3">The sequence shown here is derived from an EMBL/GenBank/DDBJ whole genome shotgun (WGS) entry which is preliminary data.</text>
</comment>
<name>A0A9W9TEM2_9EURO</name>
<dbReference type="EMBL" id="JAPQKS010000007">
    <property type="protein sequence ID" value="KAJ5219846.1"/>
    <property type="molecule type" value="Genomic_DNA"/>
</dbReference>
<feature type="domain" description="VOC" evidence="2">
    <location>
        <begin position="2"/>
        <end position="138"/>
    </location>
</feature>
<dbReference type="PROSITE" id="PS51819">
    <property type="entry name" value="VOC"/>
    <property type="match status" value="1"/>
</dbReference>
<feature type="region of interest" description="Disordered" evidence="1">
    <location>
        <begin position="375"/>
        <end position="456"/>
    </location>
</feature>
<accession>A0A9W9TEM2</accession>
<feature type="region of interest" description="Disordered" evidence="1">
    <location>
        <begin position="490"/>
        <end position="557"/>
    </location>
</feature>
<dbReference type="OrthoDB" id="10249419at2759"/>
<dbReference type="InterPro" id="IPR029068">
    <property type="entry name" value="Glyas_Bleomycin-R_OHBP_Dase"/>
</dbReference>
<evidence type="ECO:0000313" key="4">
    <source>
        <dbReference type="Proteomes" id="UP001150941"/>
    </source>
</evidence>
<feature type="compositionally biased region" description="Polar residues" evidence="1">
    <location>
        <begin position="405"/>
        <end position="414"/>
    </location>
</feature>
<feature type="compositionally biased region" description="Low complexity" evidence="1">
    <location>
        <begin position="491"/>
        <end position="502"/>
    </location>
</feature>
<reference evidence="3" key="1">
    <citation type="submission" date="2022-11" db="EMBL/GenBank/DDBJ databases">
        <authorList>
            <person name="Petersen C."/>
        </authorList>
    </citation>
    <scope>NUCLEOTIDE SEQUENCE</scope>
    <source>
        <strain evidence="3">IBT 19713</strain>
    </source>
</reference>
<dbReference type="PANTHER" id="PTHR35006:SF3">
    <property type="entry name" value="GLYOXALASE FAMILY PROTEIN (AFU_ORTHOLOGUE AFUA_3G06020)"/>
    <property type="match status" value="1"/>
</dbReference>
<protein>
    <recommendedName>
        <fullName evidence="2">VOC domain-containing protein</fullName>
    </recommendedName>
</protein>